<evidence type="ECO:0000313" key="1">
    <source>
        <dbReference type="EMBL" id="KKL50247.1"/>
    </source>
</evidence>
<organism evidence="1">
    <name type="scientific">marine sediment metagenome</name>
    <dbReference type="NCBI Taxonomy" id="412755"/>
    <lineage>
        <taxon>unclassified sequences</taxon>
        <taxon>metagenomes</taxon>
        <taxon>ecological metagenomes</taxon>
    </lineage>
</organism>
<gene>
    <name evidence="1" type="ORF">LCGC14_2307430</name>
</gene>
<sequence length="40" mass="4480">MSPPKCPRCQQKMAELIQAQNMQIRTYGCAPCNLIVVEDA</sequence>
<accession>A0A0F9FGL8</accession>
<comment type="caution">
    <text evidence="1">The sequence shown here is derived from an EMBL/GenBank/DDBJ whole genome shotgun (WGS) entry which is preliminary data.</text>
</comment>
<name>A0A0F9FGL8_9ZZZZ</name>
<proteinExistence type="predicted"/>
<evidence type="ECO:0008006" key="2">
    <source>
        <dbReference type="Google" id="ProtNLM"/>
    </source>
</evidence>
<reference evidence="1" key="1">
    <citation type="journal article" date="2015" name="Nature">
        <title>Complex archaea that bridge the gap between prokaryotes and eukaryotes.</title>
        <authorList>
            <person name="Spang A."/>
            <person name="Saw J.H."/>
            <person name="Jorgensen S.L."/>
            <person name="Zaremba-Niedzwiedzka K."/>
            <person name="Martijn J."/>
            <person name="Lind A.E."/>
            <person name="van Eijk R."/>
            <person name="Schleper C."/>
            <person name="Guy L."/>
            <person name="Ettema T.J."/>
        </authorList>
    </citation>
    <scope>NUCLEOTIDE SEQUENCE</scope>
</reference>
<protein>
    <recommendedName>
        <fullName evidence="2">Transcription factor zinc-finger domain-containing protein</fullName>
    </recommendedName>
</protein>
<dbReference type="EMBL" id="LAZR01032672">
    <property type="protein sequence ID" value="KKL50247.1"/>
    <property type="molecule type" value="Genomic_DNA"/>
</dbReference>
<dbReference type="AlphaFoldDB" id="A0A0F9FGL8"/>